<organism evidence="2 3">
    <name type="scientific">Novacetimonas hansenii</name>
    <name type="common">Komagataeibacter hansenii</name>
    <dbReference type="NCBI Taxonomy" id="436"/>
    <lineage>
        <taxon>Bacteria</taxon>
        <taxon>Pseudomonadati</taxon>
        <taxon>Pseudomonadota</taxon>
        <taxon>Alphaproteobacteria</taxon>
        <taxon>Acetobacterales</taxon>
        <taxon>Acetobacteraceae</taxon>
        <taxon>Novacetimonas</taxon>
    </lineage>
</organism>
<dbReference type="Proteomes" id="UP000319478">
    <property type="component" value="Unassembled WGS sequence"/>
</dbReference>
<sequence>MQGAVTFLDTIDVDDKARRRRGLLSQITGDFGSHRTQIPSVLLSGCKYGVLNKRTDVAKRSNGPATSEGPKQQAPIARTLDVVA</sequence>
<name>A0ABQ0SAI5_NOVHA</name>
<feature type="region of interest" description="Disordered" evidence="1">
    <location>
        <begin position="57"/>
        <end position="84"/>
    </location>
</feature>
<gene>
    <name evidence="2" type="ORF">GHA01_00810</name>
</gene>
<dbReference type="EMBL" id="BJNN01000008">
    <property type="protein sequence ID" value="GEC62232.1"/>
    <property type="molecule type" value="Genomic_DNA"/>
</dbReference>
<evidence type="ECO:0000313" key="2">
    <source>
        <dbReference type="EMBL" id="GEC62232.1"/>
    </source>
</evidence>
<evidence type="ECO:0000313" key="3">
    <source>
        <dbReference type="Proteomes" id="UP000319478"/>
    </source>
</evidence>
<evidence type="ECO:0000256" key="1">
    <source>
        <dbReference type="SAM" id="MobiDB-lite"/>
    </source>
</evidence>
<proteinExistence type="predicted"/>
<comment type="caution">
    <text evidence="2">The sequence shown here is derived from an EMBL/GenBank/DDBJ whole genome shotgun (WGS) entry which is preliminary data.</text>
</comment>
<reference evidence="2 3" key="1">
    <citation type="submission" date="2019-06" db="EMBL/GenBank/DDBJ databases">
        <title>Whole genome shotgun sequence of Komagataeibacter hansenii NBRC 14820.</title>
        <authorList>
            <person name="Hosoyama A."/>
            <person name="Uohara A."/>
            <person name="Ohji S."/>
            <person name="Ichikawa N."/>
        </authorList>
    </citation>
    <scope>NUCLEOTIDE SEQUENCE [LARGE SCALE GENOMIC DNA]</scope>
    <source>
        <strain evidence="2 3">NBRC 14820</strain>
    </source>
</reference>
<keyword evidence="3" id="KW-1185">Reference proteome</keyword>
<accession>A0ABQ0SAI5</accession>
<protein>
    <submittedName>
        <fullName evidence="2">Uncharacterized protein</fullName>
    </submittedName>
</protein>